<feature type="compositionally biased region" description="Acidic residues" evidence="1">
    <location>
        <begin position="287"/>
        <end position="304"/>
    </location>
</feature>
<proteinExistence type="predicted"/>
<dbReference type="InterPro" id="IPR053027">
    <property type="entry name" value="AGGF1"/>
</dbReference>
<dbReference type="PANTHER" id="PTHR23106:SF24">
    <property type="entry name" value="ANGIOGENIC FACTOR WITH G PATCH AND FHA DOMAINS 1"/>
    <property type="match status" value="1"/>
</dbReference>
<dbReference type="Proteomes" id="UP000792457">
    <property type="component" value="Unassembled WGS sequence"/>
</dbReference>
<evidence type="ECO:0000256" key="1">
    <source>
        <dbReference type="SAM" id="MobiDB-lite"/>
    </source>
</evidence>
<dbReference type="SUPFAM" id="SSF49879">
    <property type="entry name" value="SMAD/FHA domain"/>
    <property type="match status" value="1"/>
</dbReference>
<dbReference type="Pfam" id="PF00498">
    <property type="entry name" value="FHA"/>
    <property type="match status" value="1"/>
</dbReference>
<dbReference type="Pfam" id="PF17780">
    <property type="entry name" value="OCRE"/>
    <property type="match status" value="1"/>
</dbReference>
<gene>
    <name evidence="3" type="ORF">J437_LFUL003683</name>
</gene>
<reference evidence="3" key="2">
    <citation type="submission" date="2017-10" db="EMBL/GenBank/DDBJ databases">
        <title>Ladona fulva Genome sequencing and assembly.</title>
        <authorList>
            <person name="Murali S."/>
            <person name="Richards S."/>
            <person name="Bandaranaike D."/>
            <person name="Bellair M."/>
            <person name="Blankenburg K."/>
            <person name="Chao H."/>
            <person name="Dinh H."/>
            <person name="Doddapaneni H."/>
            <person name="Dugan-Rocha S."/>
            <person name="Elkadiri S."/>
            <person name="Gnanaolivu R."/>
            <person name="Hernandez B."/>
            <person name="Skinner E."/>
            <person name="Javaid M."/>
            <person name="Lee S."/>
            <person name="Li M."/>
            <person name="Ming W."/>
            <person name="Munidasa M."/>
            <person name="Muniz J."/>
            <person name="Nguyen L."/>
            <person name="Hughes D."/>
            <person name="Osuji N."/>
            <person name="Pu L.-L."/>
            <person name="Puazo M."/>
            <person name="Qu C."/>
            <person name="Quiroz J."/>
            <person name="Raj R."/>
            <person name="Weissenberger G."/>
            <person name="Xin Y."/>
            <person name="Zou X."/>
            <person name="Han Y."/>
            <person name="Worley K."/>
            <person name="Muzny D."/>
            <person name="Gibbs R."/>
        </authorList>
    </citation>
    <scope>NUCLEOTIDE SEQUENCE</scope>
    <source>
        <strain evidence="3">Sampled in the wild</strain>
    </source>
</reference>
<keyword evidence="4" id="KW-1185">Reference proteome</keyword>
<evidence type="ECO:0000313" key="4">
    <source>
        <dbReference type="Proteomes" id="UP000792457"/>
    </source>
</evidence>
<dbReference type="EMBL" id="KZ308159">
    <property type="protein sequence ID" value="KAG8223410.1"/>
    <property type="molecule type" value="Genomic_DNA"/>
</dbReference>
<dbReference type="PROSITE" id="PS50006">
    <property type="entry name" value="FHA_DOMAIN"/>
    <property type="match status" value="1"/>
</dbReference>
<sequence length="488" mass="54467">MDEDQNSSLKNYSVIQQLLEQYKSENEGSLFDNEGDIGASSNDINPTFLSAIKDVPDVKHYIELLHRVIIIQQKRIQELKTNILQNGRNIQVPSFKKITSDHSHSDISDVIDPKIDVGVQTEDVIFCSSDCSCEKRSAPLWSSVEGKDSEAPIEKSIAEQVKEAAEHAMQQTGFVYEETSGMYYDYSTGYYYNAELGLYYDGNKGIYYYYDESSHTFQFHSQAEIDPESFARCLESKIEEKKRKAKDGHLTVEKGFNTFTAFHEKKKKVKRKAVPKEGTEGNQNDSDSIEEGECLESSEADDESQLSSEADQIDSEEDNVPSKEWPPCMRIIVKETDVKGLKIGTLFIVTCTGGTLGREGDHAVSIPDINISKGAEVISTGIWMCQKFIAFHHGKFTYEVPEDGGEGRYYISDFGSRNGTYLNGERLSVAKQESTPQEVVHGSIVQVGSTKLLCHIHKGSETCGHCEPGLVQRDANNSSSPSNSENIN</sequence>
<protein>
    <recommendedName>
        <fullName evidence="2">FHA domain-containing protein</fullName>
    </recommendedName>
</protein>
<name>A0A8K0JX27_LADFU</name>
<reference evidence="3" key="1">
    <citation type="submission" date="2013-04" db="EMBL/GenBank/DDBJ databases">
        <authorList>
            <person name="Qu J."/>
            <person name="Murali S.C."/>
            <person name="Bandaranaike D."/>
            <person name="Bellair M."/>
            <person name="Blankenburg K."/>
            <person name="Chao H."/>
            <person name="Dinh H."/>
            <person name="Doddapaneni H."/>
            <person name="Downs B."/>
            <person name="Dugan-Rocha S."/>
            <person name="Elkadiri S."/>
            <person name="Gnanaolivu R.D."/>
            <person name="Hernandez B."/>
            <person name="Javaid M."/>
            <person name="Jayaseelan J.C."/>
            <person name="Lee S."/>
            <person name="Li M."/>
            <person name="Ming W."/>
            <person name="Munidasa M."/>
            <person name="Muniz J."/>
            <person name="Nguyen L."/>
            <person name="Ongeri F."/>
            <person name="Osuji N."/>
            <person name="Pu L.-L."/>
            <person name="Puazo M."/>
            <person name="Qu C."/>
            <person name="Quiroz J."/>
            <person name="Raj R."/>
            <person name="Weissenberger G."/>
            <person name="Xin Y."/>
            <person name="Zou X."/>
            <person name="Han Y."/>
            <person name="Richards S."/>
            <person name="Worley K."/>
            <person name="Muzny D."/>
            <person name="Gibbs R."/>
        </authorList>
    </citation>
    <scope>NUCLEOTIDE SEQUENCE</scope>
    <source>
        <strain evidence="3">Sampled in the wild</strain>
    </source>
</reference>
<dbReference type="OrthoDB" id="2538319at2759"/>
<dbReference type="PANTHER" id="PTHR23106">
    <property type="entry name" value="ANGIOGENIC FACTOR WITH G PATCH AND FHA DOMAINS 1"/>
    <property type="match status" value="1"/>
</dbReference>
<dbReference type="InterPro" id="IPR000253">
    <property type="entry name" value="FHA_dom"/>
</dbReference>
<organism evidence="3 4">
    <name type="scientific">Ladona fulva</name>
    <name type="common">Scarce chaser dragonfly</name>
    <name type="synonym">Libellula fulva</name>
    <dbReference type="NCBI Taxonomy" id="123851"/>
    <lineage>
        <taxon>Eukaryota</taxon>
        <taxon>Metazoa</taxon>
        <taxon>Ecdysozoa</taxon>
        <taxon>Arthropoda</taxon>
        <taxon>Hexapoda</taxon>
        <taxon>Insecta</taxon>
        <taxon>Pterygota</taxon>
        <taxon>Palaeoptera</taxon>
        <taxon>Odonata</taxon>
        <taxon>Epiprocta</taxon>
        <taxon>Anisoptera</taxon>
        <taxon>Libelluloidea</taxon>
        <taxon>Libellulidae</taxon>
        <taxon>Ladona</taxon>
    </lineage>
</organism>
<comment type="caution">
    <text evidence="3">The sequence shown here is derived from an EMBL/GenBank/DDBJ whole genome shotgun (WGS) entry which is preliminary data.</text>
</comment>
<feature type="region of interest" description="Disordered" evidence="1">
    <location>
        <begin position="270"/>
        <end position="324"/>
    </location>
</feature>
<evidence type="ECO:0000259" key="2">
    <source>
        <dbReference type="PROSITE" id="PS50006"/>
    </source>
</evidence>
<dbReference type="InterPro" id="IPR041591">
    <property type="entry name" value="OCRE"/>
</dbReference>
<dbReference type="InterPro" id="IPR008984">
    <property type="entry name" value="SMAD_FHA_dom_sf"/>
</dbReference>
<evidence type="ECO:0000313" key="3">
    <source>
        <dbReference type="EMBL" id="KAG8223410.1"/>
    </source>
</evidence>
<feature type="domain" description="FHA" evidence="2">
    <location>
        <begin position="354"/>
        <end position="427"/>
    </location>
</feature>
<dbReference type="Gene3D" id="2.60.200.20">
    <property type="match status" value="1"/>
</dbReference>
<accession>A0A8K0JX27</accession>
<dbReference type="AlphaFoldDB" id="A0A8K0JX27"/>